<dbReference type="Gene3D" id="3.40.50.300">
    <property type="entry name" value="P-loop containing nucleotide triphosphate hydrolases"/>
    <property type="match status" value="1"/>
</dbReference>
<dbReference type="GO" id="GO:0003677">
    <property type="term" value="F:DNA binding"/>
    <property type="evidence" value="ECO:0007669"/>
    <property type="project" value="UniProtKB-KW"/>
</dbReference>
<evidence type="ECO:0000256" key="2">
    <source>
        <dbReference type="ARBA" id="ARBA00022840"/>
    </source>
</evidence>
<dbReference type="InterPro" id="IPR025943">
    <property type="entry name" value="Sigma_54_int_dom_ATP-bd_2"/>
</dbReference>
<dbReference type="Gene3D" id="3.40.50.2300">
    <property type="match status" value="1"/>
</dbReference>
<dbReference type="CDD" id="cd00156">
    <property type="entry name" value="REC"/>
    <property type="match status" value="1"/>
</dbReference>
<dbReference type="SUPFAM" id="SSF52172">
    <property type="entry name" value="CheY-like"/>
    <property type="match status" value="1"/>
</dbReference>
<evidence type="ECO:0000313" key="9">
    <source>
        <dbReference type="EMBL" id="GFM32109.1"/>
    </source>
</evidence>
<comment type="caution">
    <text evidence="9">The sequence shown here is derived from an EMBL/GenBank/DDBJ whole genome shotgun (WGS) entry which is preliminary data.</text>
</comment>
<dbReference type="RefSeq" id="WP_174403778.1">
    <property type="nucleotide sequence ID" value="NZ_BLVO01000004.1"/>
</dbReference>
<keyword evidence="3" id="KW-0805">Transcription regulation</keyword>
<evidence type="ECO:0000256" key="3">
    <source>
        <dbReference type="ARBA" id="ARBA00023015"/>
    </source>
</evidence>
<dbReference type="Pfam" id="PF00072">
    <property type="entry name" value="Response_reg"/>
    <property type="match status" value="1"/>
</dbReference>
<keyword evidence="2" id="KW-0067">ATP-binding</keyword>
<keyword evidence="6" id="KW-0597">Phosphoprotein</keyword>
<dbReference type="SUPFAM" id="SSF52540">
    <property type="entry name" value="P-loop containing nucleoside triphosphate hydrolases"/>
    <property type="match status" value="1"/>
</dbReference>
<dbReference type="EMBL" id="BLVO01000004">
    <property type="protein sequence ID" value="GFM32109.1"/>
    <property type="molecule type" value="Genomic_DNA"/>
</dbReference>
<dbReference type="Gene3D" id="1.10.8.60">
    <property type="match status" value="1"/>
</dbReference>
<keyword evidence="10" id="KW-1185">Reference proteome</keyword>
<dbReference type="InterPro" id="IPR058031">
    <property type="entry name" value="AAA_lid_NorR"/>
</dbReference>
<dbReference type="Pfam" id="PF25601">
    <property type="entry name" value="AAA_lid_14"/>
    <property type="match status" value="1"/>
</dbReference>
<evidence type="ECO:0000256" key="4">
    <source>
        <dbReference type="ARBA" id="ARBA00023125"/>
    </source>
</evidence>
<evidence type="ECO:0000256" key="6">
    <source>
        <dbReference type="PROSITE-ProRule" id="PRU00169"/>
    </source>
</evidence>
<dbReference type="PANTHER" id="PTHR32071">
    <property type="entry name" value="TRANSCRIPTIONAL REGULATORY PROTEIN"/>
    <property type="match status" value="1"/>
</dbReference>
<dbReference type="Pfam" id="PF00158">
    <property type="entry name" value="Sigma54_activat"/>
    <property type="match status" value="1"/>
</dbReference>
<accession>A0A7J0BEI1</accession>
<dbReference type="GO" id="GO:0006355">
    <property type="term" value="P:regulation of DNA-templated transcription"/>
    <property type="evidence" value="ECO:0007669"/>
    <property type="project" value="InterPro"/>
</dbReference>
<protein>
    <submittedName>
        <fullName evidence="9">Fis family transcriptional regulator</fullName>
    </submittedName>
</protein>
<dbReference type="Gene3D" id="1.10.10.60">
    <property type="entry name" value="Homeodomain-like"/>
    <property type="match status" value="1"/>
</dbReference>
<dbReference type="PROSITE" id="PS00688">
    <property type="entry name" value="SIGMA54_INTERACT_3"/>
    <property type="match status" value="1"/>
</dbReference>
<sequence length="500" mass="55158">MARILIIEDDALFREMLLSAMQLDGHEAQGAGSMAHGRDALERQRFDLVLLDVGLPDGNGLRFIPEISAAEGAPEIIIITGDGHADGAELAITSGALDYISKPTSLASVREAVQRALAYRKGACQLTEPERFGIVGNSVSMQRCFRLLSEAASSEAPVLITGETGTGKELFARAVHRNSQRVAGPFIAVDCGAIAKTLTESELFGHARGAFTGADRPRDGLVMQAHGGTLFLDEVGELAMPQQRAFLRVLEEQRFRPVGGGREVHSDFRLVAATNRVLPAMVHKGTFREDLLFRLQAMHIHLPPLRERMDDLSELVRHFADKACQRYGFPRKQLNNAFLGELLAYPWPGNVRELLHVTDQSVIRGRFSPELLPEHLPSSVRVAVARSRVAGGPDESVKRWSEKYYQLGEESPFRDVHDAPDAVSLPCGVPNEGETLGEWKAFRDQVLDAAERTYLLRLLGQTGGDVSRASRIAGVSRQRLYTMLRKHGISRTWRMDSENV</sequence>
<dbReference type="InterPro" id="IPR011006">
    <property type="entry name" value="CheY-like_superfamily"/>
</dbReference>
<feature type="domain" description="Sigma-54 factor interaction" evidence="7">
    <location>
        <begin position="134"/>
        <end position="363"/>
    </location>
</feature>
<proteinExistence type="predicted"/>
<dbReference type="Proteomes" id="UP000503840">
    <property type="component" value="Unassembled WGS sequence"/>
</dbReference>
<name>A0A7J0BEI1_9BACT</name>
<keyword evidence="4" id="KW-0238">DNA-binding</keyword>
<dbReference type="InterPro" id="IPR003593">
    <property type="entry name" value="AAA+_ATPase"/>
</dbReference>
<dbReference type="PROSITE" id="PS00675">
    <property type="entry name" value="SIGMA54_INTERACT_1"/>
    <property type="match status" value="1"/>
</dbReference>
<evidence type="ECO:0000313" key="10">
    <source>
        <dbReference type="Proteomes" id="UP000503840"/>
    </source>
</evidence>
<dbReference type="PROSITE" id="PS50110">
    <property type="entry name" value="RESPONSE_REGULATORY"/>
    <property type="match status" value="1"/>
</dbReference>
<evidence type="ECO:0000259" key="8">
    <source>
        <dbReference type="PROSITE" id="PS50110"/>
    </source>
</evidence>
<dbReference type="InterPro" id="IPR002078">
    <property type="entry name" value="Sigma_54_int"/>
</dbReference>
<dbReference type="InterPro" id="IPR009057">
    <property type="entry name" value="Homeodomain-like_sf"/>
</dbReference>
<dbReference type="GO" id="GO:0005524">
    <property type="term" value="F:ATP binding"/>
    <property type="evidence" value="ECO:0007669"/>
    <property type="project" value="UniProtKB-KW"/>
</dbReference>
<dbReference type="PROSITE" id="PS50045">
    <property type="entry name" value="SIGMA54_INTERACT_4"/>
    <property type="match status" value="1"/>
</dbReference>
<reference evidence="9 10" key="1">
    <citation type="submission" date="2020-05" db="EMBL/GenBank/DDBJ databases">
        <title>Draft genome sequence of Desulfovibrio sp. strain HN2T.</title>
        <authorList>
            <person name="Ueno A."/>
            <person name="Tamazawa S."/>
            <person name="Tamamura S."/>
            <person name="Murakami T."/>
            <person name="Kiyama T."/>
            <person name="Inomata H."/>
            <person name="Amano Y."/>
            <person name="Miyakawa K."/>
            <person name="Tamaki H."/>
            <person name="Naganuma T."/>
            <person name="Kaneko K."/>
        </authorList>
    </citation>
    <scope>NUCLEOTIDE SEQUENCE [LARGE SCALE GENOMIC DNA]</scope>
    <source>
        <strain evidence="9 10">HN2</strain>
    </source>
</reference>
<dbReference type="InterPro" id="IPR025662">
    <property type="entry name" value="Sigma_54_int_dom_ATP-bd_1"/>
</dbReference>
<gene>
    <name evidence="9" type="ORF">DSM101010T_04740</name>
</gene>
<dbReference type="InterPro" id="IPR027417">
    <property type="entry name" value="P-loop_NTPase"/>
</dbReference>
<keyword evidence="1" id="KW-0547">Nucleotide-binding</keyword>
<keyword evidence="5" id="KW-0804">Transcription</keyword>
<dbReference type="FunFam" id="3.40.50.300:FF:000006">
    <property type="entry name" value="DNA-binding transcriptional regulator NtrC"/>
    <property type="match status" value="1"/>
</dbReference>
<dbReference type="PROSITE" id="PS00676">
    <property type="entry name" value="SIGMA54_INTERACT_2"/>
    <property type="match status" value="1"/>
</dbReference>
<feature type="domain" description="Response regulatory" evidence="8">
    <location>
        <begin position="3"/>
        <end position="117"/>
    </location>
</feature>
<feature type="modified residue" description="4-aspartylphosphate" evidence="6">
    <location>
        <position position="52"/>
    </location>
</feature>
<dbReference type="InterPro" id="IPR025944">
    <property type="entry name" value="Sigma_54_int_dom_CS"/>
</dbReference>
<evidence type="ECO:0000256" key="1">
    <source>
        <dbReference type="ARBA" id="ARBA00022741"/>
    </source>
</evidence>
<dbReference type="PANTHER" id="PTHR32071:SF113">
    <property type="entry name" value="ALGINATE BIOSYNTHESIS TRANSCRIPTIONAL REGULATORY PROTEIN ALGB"/>
    <property type="match status" value="1"/>
</dbReference>
<dbReference type="CDD" id="cd00009">
    <property type="entry name" value="AAA"/>
    <property type="match status" value="1"/>
</dbReference>
<dbReference type="GO" id="GO:0000160">
    <property type="term" value="P:phosphorelay signal transduction system"/>
    <property type="evidence" value="ECO:0007669"/>
    <property type="project" value="InterPro"/>
</dbReference>
<dbReference type="InterPro" id="IPR001789">
    <property type="entry name" value="Sig_transdc_resp-reg_receiver"/>
</dbReference>
<dbReference type="AlphaFoldDB" id="A0A7J0BEI1"/>
<dbReference type="SMART" id="SM00382">
    <property type="entry name" value="AAA"/>
    <property type="match status" value="1"/>
</dbReference>
<evidence type="ECO:0000256" key="5">
    <source>
        <dbReference type="ARBA" id="ARBA00023163"/>
    </source>
</evidence>
<organism evidence="9 10">
    <name type="scientific">Desulfovibrio subterraneus</name>
    <dbReference type="NCBI Taxonomy" id="2718620"/>
    <lineage>
        <taxon>Bacteria</taxon>
        <taxon>Pseudomonadati</taxon>
        <taxon>Thermodesulfobacteriota</taxon>
        <taxon>Desulfovibrionia</taxon>
        <taxon>Desulfovibrionales</taxon>
        <taxon>Desulfovibrionaceae</taxon>
        <taxon>Desulfovibrio</taxon>
    </lineage>
</organism>
<dbReference type="SMART" id="SM00448">
    <property type="entry name" value="REC"/>
    <property type="match status" value="1"/>
</dbReference>
<dbReference type="SUPFAM" id="SSF46689">
    <property type="entry name" value="Homeodomain-like"/>
    <property type="match status" value="1"/>
</dbReference>
<evidence type="ECO:0000259" key="7">
    <source>
        <dbReference type="PROSITE" id="PS50045"/>
    </source>
</evidence>